<reference evidence="3 4" key="1">
    <citation type="journal article" date="2019" name="Sci. Rep.">
        <title>Orb-weaving spider Araneus ventricosus genome elucidates the spidroin gene catalogue.</title>
        <authorList>
            <person name="Kono N."/>
            <person name="Nakamura H."/>
            <person name="Ohtoshi R."/>
            <person name="Moran D.A.P."/>
            <person name="Shinohara A."/>
            <person name="Yoshida Y."/>
            <person name="Fujiwara M."/>
            <person name="Mori M."/>
            <person name="Tomita M."/>
            <person name="Arakawa K."/>
        </authorList>
    </citation>
    <scope>NUCLEOTIDE SEQUENCE [LARGE SCALE GENOMIC DNA]</scope>
</reference>
<feature type="region of interest" description="Disordered" evidence="1">
    <location>
        <begin position="49"/>
        <end position="85"/>
    </location>
</feature>
<gene>
    <name evidence="2" type="ORF">AVEN_170849_1</name>
    <name evidence="3" type="ORF">AVEN_264905_1</name>
</gene>
<evidence type="ECO:0000256" key="1">
    <source>
        <dbReference type="SAM" id="MobiDB-lite"/>
    </source>
</evidence>
<sequence>MATNVIKDYATKEIEGLKLAEDASIPSLAAQDENFASWDAQGETFASIDSQNENFLSKDAQGENLTSTHAPDENFASKDAQGENFASRDAQGENFASRDAQGENFASMATEHKTDFLKIELKDVRKGFDDSAMEEIDATKVIESMTSEFQSFKSEGTQYTEKDLPSSSLADEDKADFFMTKLKDIVKRFEESAKQEIFATKLIESLISDLQSITGNTKPEVIKILHIMACKFKKEADFYGELKAFSDDLKLFMNHLIVKKIEKHSPENLKKIYFNLRIVCKGIKLQIARLNSIKSNCEKFLNDFEQCRNELYKIFEIPANISRPHIMARIPDSQTTFINATNVFIKRLSGNYTLTFSVLNRLEGKVLSSLSTEQQADVIITKLKDIGERFPKSSKKEIKTRTVSESMNTELQLIQDKRTEKEKIAEFLDYIADKVEVFEDFISEMKSFFDEIESAMNNLEWEKIKHFSLEDRKKIYFNLLIARAGIRFQILRLNSIVSSCEKFREDFVKLSFPRNTPLLETGEHLSERELMFITSTKNFIKKFTDYVTSATIILERLKENTRTNVNISSPSEAGSNVSVVAEETDESKADLKKLSDYATPATILLESMKENTRTNVNISSPSEAGSNVSVVAEETDEPKADQFLNDIEKRVEVYENLAHELKVFYNAIHEVLQYVMSEGTSHLSLENKMLVYGNLRTVRQEILSKIVWLNTIKPGIEKFQGDLDNINFLRNSQEDLPLSGRLTPVITAINSYTEELGKCERVASTIIEHLEKETKTMVKIPSPAV</sequence>
<evidence type="ECO:0000313" key="4">
    <source>
        <dbReference type="Proteomes" id="UP000499080"/>
    </source>
</evidence>
<proteinExistence type="predicted"/>
<organism evidence="3 4">
    <name type="scientific">Araneus ventricosus</name>
    <name type="common">Orbweaver spider</name>
    <name type="synonym">Epeira ventricosa</name>
    <dbReference type="NCBI Taxonomy" id="182803"/>
    <lineage>
        <taxon>Eukaryota</taxon>
        <taxon>Metazoa</taxon>
        <taxon>Ecdysozoa</taxon>
        <taxon>Arthropoda</taxon>
        <taxon>Chelicerata</taxon>
        <taxon>Arachnida</taxon>
        <taxon>Araneae</taxon>
        <taxon>Araneomorphae</taxon>
        <taxon>Entelegynae</taxon>
        <taxon>Araneoidea</taxon>
        <taxon>Araneidae</taxon>
        <taxon>Araneus</taxon>
    </lineage>
</organism>
<evidence type="ECO:0000313" key="3">
    <source>
        <dbReference type="EMBL" id="GBN46751.1"/>
    </source>
</evidence>
<dbReference type="Proteomes" id="UP000499080">
    <property type="component" value="Unassembled WGS sequence"/>
</dbReference>
<dbReference type="EMBL" id="BGPR01010543">
    <property type="protein sequence ID" value="GBN46727.1"/>
    <property type="molecule type" value="Genomic_DNA"/>
</dbReference>
<keyword evidence="4" id="KW-1185">Reference proteome</keyword>
<comment type="caution">
    <text evidence="3">The sequence shown here is derived from an EMBL/GenBank/DDBJ whole genome shotgun (WGS) entry which is preliminary data.</text>
</comment>
<evidence type="ECO:0000313" key="2">
    <source>
        <dbReference type="EMBL" id="GBN46727.1"/>
    </source>
</evidence>
<protein>
    <submittedName>
        <fullName evidence="3">Uncharacterized protein</fullName>
    </submittedName>
</protein>
<accession>A0A4Y2P611</accession>
<name>A0A4Y2P611_ARAVE</name>
<dbReference type="EMBL" id="BGPR01010545">
    <property type="protein sequence ID" value="GBN46751.1"/>
    <property type="molecule type" value="Genomic_DNA"/>
</dbReference>
<dbReference type="AlphaFoldDB" id="A0A4Y2P611"/>